<dbReference type="Proteomes" id="UP000284416">
    <property type="component" value="Unassembled WGS sequence"/>
</dbReference>
<gene>
    <name evidence="8" type="ORF">D1B31_19000</name>
</gene>
<dbReference type="GO" id="GO:0005886">
    <property type="term" value="C:plasma membrane"/>
    <property type="evidence" value="ECO:0007669"/>
    <property type="project" value="UniProtKB-SubCell"/>
</dbReference>
<evidence type="ECO:0000313" key="9">
    <source>
        <dbReference type="Proteomes" id="UP000284416"/>
    </source>
</evidence>
<feature type="transmembrane region" description="Helical" evidence="6">
    <location>
        <begin position="12"/>
        <end position="32"/>
    </location>
</feature>
<feature type="transmembrane region" description="Helical" evidence="6">
    <location>
        <begin position="87"/>
        <end position="111"/>
    </location>
</feature>
<dbReference type="EMBL" id="QWEG01000013">
    <property type="protein sequence ID" value="RHW35729.1"/>
    <property type="molecule type" value="Genomic_DNA"/>
</dbReference>
<keyword evidence="9" id="KW-1185">Reference proteome</keyword>
<comment type="caution">
    <text evidence="8">The sequence shown here is derived from an EMBL/GenBank/DDBJ whole genome shotgun (WGS) entry which is preliminary data.</text>
</comment>
<feature type="domain" description="Signal transduction histidine kinase 5TM receptor LytS transmembrane region" evidence="7">
    <location>
        <begin position="26"/>
        <end position="111"/>
    </location>
</feature>
<dbReference type="RefSeq" id="WP_118923376.1">
    <property type="nucleotide sequence ID" value="NZ_QWEG01000013.1"/>
</dbReference>
<accession>A0A417YPX7</accession>
<evidence type="ECO:0000256" key="6">
    <source>
        <dbReference type="SAM" id="Phobius"/>
    </source>
</evidence>
<evidence type="ECO:0000256" key="4">
    <source>
        <dbReference type="ARBA" id="ARBA00022989"/>
    </source>
</evidence>
<evidence type="ECO:0000259" key="7">
    <source>
        <dbReference type="Pfam" id="PF07694"/>
    </source>
</evidence>
<keyword evidence="5 6" id="KW-0472">Membrane</keyword>
<evidence type="ECO:0000256" key="1">
    <source>
        <dbReference type="ARBA" id="ARBA00004651"/>
    </source>
</evidence>
<comment type="subcellular location">
    <subcellularLocation>
        <location evidence="1">Cell membrane</location>
        <topology evidence="1">Multi-pass membrane protein</topology>
    </subcellularLocation>
</comment>
<evidence type="ECO:0000313" key="8">
    <source>
        <dbReference type="EMBL" id="RHW35729.1"/>
    </source>
</evidence>
<keyword evidence="4 6" id="KW-1133">Transmembrane helix</keyword>
<dbReference type="OrthoDB" id="9776552at2"/>
<sequence>MFDLLLKMVGRLGILVMIAFILTRFPFFREMVKPGELKRRQRIWQSSFGSFRIIGTYSGLTFDTASLELNKWAYGLNNGEAIANSRVVGVVLAGLLGGLRMGIGAGLIAGFPPLAYL</sequence>
<evidence type="ECO:0000256" key="3">
    <source>
        <dbReference type="ARBA" id="ARBA00022692"/>
    </source>
</evidence>
<dbReference type="InterPro" id="IPR011620">
    <property type="entry name" value="Sig_transdc_His_kinase_LytS_TM"/>
</dbReference>
<reference evidence="8 9" key="1">
    <citation type="journal article" date="2017" name="Int. J. Syst. Evol. Microbiol.">
        <title>Bacillus notoginsengisoli sp. nov., a novel bacterium isolated from the rhizosphere of Panax notoginseng.</title>
        <authorList>
            <person name="Zhang M.Y."/>
            <person name="Cheng J."/>
            <person name="Cai Y."/>
            <person name="Zhang T.Y."/>
            <person name="Wu Y.Y."/>
            <person name="Manikprabhu D."/>
            <person name="Li W.J."/>
            <person name="Zhang Y.X."/>
        </authorList>
    </citation>
    <scope>NUCLEOTIDE SEQUENCE [LARGE SCALE GENOMIC DNA]</scope>
    <source>
        <strain evidence="8 9">JCM 30743</strain>
    </source>
</reference>
<evidence type="ECO:0000256" key="5">
    <source>
        <dbReference type="ARBA" id="ARBA00023136"/>
    </source>
</evidence>
<protein>
    <recommendedName>
        <fullName evidence="7">Signal transduction histidine kinase 5TM receptor LytS transmembrane region domain-containing protein</fullName>
    </recommendedName>
</protein>
<organism evidence="8 9">
    <name type="scientific">Neobacillus notoginsengisoli</name>
    <dbReference type="NCBI Taxonomy" id="1578198"/>
    <lineage>
        <taxon>Bacteria</taxon>
        <taxon>Bacillati</taxon>
        <taxon>Bacillota</taxon>
        <taxon>Bacilli</taxon>
        <taxon>Bacillales</taxon>
        <taxon>Bacillaceae</taxon>
        <taxon>Neobacillus</taxon>
    </lineage>
</organism>
<name>A0A417YPX7_9BACI</name>
<proteinExistence type="predicted"/>
<evidence type="ECO:0000256" key="2">
    <source>
        <dbReference type="ARBA" id="ARBA00022475"/>
    </source>
</evidence>
<dbReference type="GO" id="GO:0071555">
    <property type="term" value="P:cell wall organization"/>
    <property type="evidence" value="ECO:0007669"/>
    <property type="project" value="InterPro"/>
</dbReference>
<keyword evidence="3 6" id="KW-0812">Transmembrane</keyword>
<dbReference type="AlphaFoldDB" id="A0A417YPX7"/>
<keyword evidence="2" id="KW-1003">Cell membrane</keyword>
<dbReference type="Pfam" id="PF07694">
    <property type="entry name" value="5TM-5TMR_LYT"/>
    <property type="match status" value="1"/>
</dbReference>
<dbReference type="GO" id="GO:0000155">
    <property type="term" value="F:phosphorelay sensor kinase activity"/>
    <property type="evidence" value="ECO:0007669"/>
    <property type="project" value="InterPro"/>
</dbReference>